<dbReference type="SUPFAM" id="SSF46894">
    <property type="entry name" value="C-terminal effector domain of the bipartite response regulators"/>
    <property type="match status" value="1"/>
</dbReference>
<dbReference type="InterPro" id="IPR001867">
    <property type="entry name" value="OmpR/PhoB-type_DNA-bd"/>
</dbReference>
<evidence type="ECO:0000313" key="10">
    <source>
        <dbReference type="EMBL" id="SEF38503.1"/>
    </source>
</evidence>
<dbReference type="AlphaFoldDB" id="A0A1H5RJF2"/>
<reference evidence="11" key="1">
    <citation type="submission" date="2016-10" db="EMBL/GenBank/DDBJ databases">
        <authorList>
            <person name="Varghese N."/>
            <person name="Submissions S."/>
        </authorList>
    </citation>
    <scope>NUCLEOTIDE SEQUENCE [LARGE SCALE GENOMIC DNA]</scope>
    <source>
        <strain evidence="11">DSM 44654</strain>
    </source>
</reference>
<dbReference type="Gene3D" id="1.10.10.10">
    <property type="entry name" value="Winged helix-like DNA-binding domain superfamily/Winged helix DNA-binding domain"/>
    <property type="match status" value="1"/>
</dbReference>
<evidence type="ECO:0000256" key="7">
    <source>
        <dbReference type="PROSITE-ProRule" id="PRU01091"/>
    </source>
</evidence>
<dbReference type="InterPro" id="IPR036388">
    <property type="entry name" value="WH-like_DNA-bd_sf"/>
</dbReference>
<dbReference type="InterPro" id="IPR011006">
    <property type="entry name" value="CheY-like_superfamily"/>
</dbReference>
<evidence type="ECO:0000259" key="8">
    <source>
        <dbReference type="PROSITE" id="PS50110"/>
    </source>
</evidence>
<keyword evidence="11" id="KW-1185">Reference proteome</keyword>
<protein>
    <submittedName>
        <fullName evidence="10">Transcriptional regulatory protein, C terminal</fullName>
    </submittedName>
</protein>
<dbReference type="EMBL" id="FNUJ01000023">
    <property type="protein sequence ID" value="SEF38503.1"/>
    <property type="molecule type" value="Genomic_DNA"/>
</dbReference>
<dbReference type="PROSITE" id="PS50110">
    <property type="entry name" value="RESPONSE_REGULATORY"/>
    <property type="match status" value="1"/>
</dbReference>
<dbReference type="InterPro" id="IPR039420">
    <property type="entry name" value="WalR-like"/>
</dbReference>
<keyword evidence="3" id="KW-0805">Transcription regulation</keyword>
<evidence type="ECO:0000259" key="9">
    <source>
        <dbReference type="PROSITE" id="PS51755"/>
    </source>
</evidence>
<dbReference type="InterPro" id="IPR016032">
    <property type="entry name" value="Sig_transdc_resp-reg_C-effctor"/>
</dbReference>
<evidence type="ECO:0000256" key="1">
    <source>
        <dbReference type="ARBA" id="ARBA00022553"/>
    </source>
</evidence>
<keyword evidence="2" id="KW-0902">Two-component regulatory system</keyword>
<dbReference type="PROSITE" id="PS51755">
    <property type="entry name" value="OMPR_PHOB"/>
    <property type="match status" value="1"/>
</dbReference>
<dbReference type="PANTHER" id="PTHR48111:SF1">
    <property type="entry name" value="TWO-COMPONENT RESPONSE REGULATOR ORR33"/>
    <property type="match status" value="1"/>
</dbReference>
<evidence type="ECO:0000256" key="3">
    <source>
        <dbReference type="ARBA" id="ARBA00023015"/>
    </source>
</evidence>
<dbReference type="GO" id="GO:0006355">
    <property type="term" value="P:regulation of DNA-templated transcription"/>
    <property type="evidence" value="ECO:0007669"/>
    <property type="project" value="InterPro"/>
</dbReference>
<keyword evidence="5" id="KW-0804">Transcription</keyword>
<name>A0A1H5RJF2_9PSEU</name>
<dbReference type="GO" id="GO:0005829">
    <property type="term" value="C:cytosol"/>
    <property type="evidence" value="ECO:0007669"/>
    <property type="project" value="TreeGrafter"/>
</dbReference>
<feature type="DNA-binding region" description="OmpR/PhoB-type" evidence="7">
    <location>
        <begin position="45"/>
        <end position="140"/>
    </location>
</feature>
<organism evidence="10 11">
    <name type="scientific">Amycolatopsis pretoriensis</name>
    <dbReference type="NCBI Taxonomy" id="218821"/>
    <lineage>
        <taxon>Bacteria</taxon>
        <taxon>Bacillati</taxon>
        <taxon>Actinomycetota</taxon>
        <taxon>Actinomycetes</taxon>
        <taxon>Pseudonocardiales</taxon>
        <taxon>Pseudonocardiaceae</taxon>
        <taxon>Amycolatopsis</taxon>
    </lineage>
</organism>
<comment type="caution">
    <text evidence="6">Lacks conserved residue(s) required for the propagation of feature annotation.</text>
</comment>
<sequence length="144" mass="15783">MRRRVEVLRSGADDHLTEPVDAGELVERIRAVRRRRELLSAAPVTGQIRFGGLRVEVEARDVFFDGERVSLSARELDLLVSLARAGGRVCSRAQLLAEVWGVQGLAGSGRLDFYIGSLRAKLGRPGFIQTVRGVGYRLGVLGDL</sequence>
<evidence type="ECO:0000256" key="6">
    <source>
        <dbReference type="PROSITE-ProRule" id="PRU00169"/>
    </source>
</evidence>
<evidence type="ECO:0000256" key="5">
    <source>
        <dbReference type="ARBA" id="ARBA00023163"/>
    </source>
</evidence>
<dbReference type="Gene3D" id="6.10.250.690">
    <property type="match status" value="1"/>
</dbReference>
<dbReference type="GO" id="GO:0000976">
    <property type="term" value="F:transcription cis-regulatory region binding"/>
    <property type="evidence" value="ECO:0007669"/>
    <property type="project" value="TreeGrafter"/>
</dbReference>
<dbReference type="Proteomes" id="UP000198878">
    <property type="component" value="Unassembled WGS sequence"/>
</dbReference>
<keyword evidence="1" id="KW-0597">Phosphoprotein</keyword>
<dbReference type="Pfam" id="PF00486">
    <property type="entry name" value="Trans_reg_C"/>
    <property type="match status" value="1"/>
</dbReference>
<keyword evidence="4 7" id="KW-0238">DNA-binding</keyword>
<dbReference type="PANTHER" id="PTHR48111">
    <property type="entry name" value="REGULATOR OF RPOS"/>
    <property type="match status" value="1"/>
</dbReference>
<evidence type="ECO:0000256" key="4">
    <source>
        <dbReference type="ARBA" id="ARBA00023125"/>
    </source>
</evidence>
<dbReference type="GO" id="GO:0000156">
    <property type="term" value="F:phosphorelay response regulator activity"/>
    <property type="evidence" value="ECO:0007669"/>
    <property type="project" value="TreeGrafter"/>
</dbReference>
<dbReference type="STRING" id="218821.SAMN05421837_12323"/>
<evidence type="ECO:0000313" key="11">
    <source>
        <dbReference type="Proteomes" id="UP000198878"/>
    </source>
</evidence>
<evidence type="ECO:0000256" key="2">
    <source>
        <dbReference type="ARBA" id="ARBA00023012"/>
    </source>
</evidence>
<dbReference type="GO" id="GO:0032993">
    <property type="term" value="C:protein-DNA complex"/>
    <property type="evidence" value="ECO:0007669"/>
    <property type="project" value="TreeGrafter"/>
</dbReference>
<dbReference type="CDD" id="cd00383">
    <property type="entry name" value="trans_reg_C"/>
    <property type="match status" value="1"/>
</dbReference>
<dbReference type="InterPro" id="IPR001789">
    <property type="entry name" value="Sig_transdc_resp-reg_receiver"/>
</dbReference>
<feature type="domain" description="Response regulatory" evidence="8">
    <location>
        <begin position="1"/>
        <end position="33"/>
    </location>
</feature>
<dbReference type="SUPFAM" id="SSF52172">
    <property type="entry name" value="CheY-like"/>
    <property type="match status" value="1"/>
</dbReference>
<accession>A0A1H5RJF2</accession>
<feature type="domain" description="OmpR/PhoB-type" evidence="9">
    <location>
        <begin position="45"/>
        <end position="140"/>
    </location>
</feature>
<gene>
    <name evidence="10" type="ORF">SAMN05421837_12323</name>
</gene>
<proteinExistence type="predicted"/>
<dbReference type="SMART" id="SM00862">
    <property type="entry name" value="Trans_reg_C"/>
    <property type="match status" value="1"/>
</dbReference>